<reference evidence="1 2" key="1">
    <citation type="journal article" date="2022" name="Hortic Res">
        <title>A haplotype resolved chromosomal level avocado genome allows analysis of novel avocado genes.</title>
        <authorList>
            <person name="Nath O."/>
            <person name="Fletcher S.J."/>
            <person name="Hayward A."/>
            <person name="Shaw L.M."/>
            <person name="Masouleh A.K."/>
            <person name="Furtado A."/>
            <person name="Henry R.J."/>
            <person name="Mitter N."/>
        </authorList>
    </citation>
    <scope>NUCLEOTIDE SEQUENCE [LARGE SCALE GENOMIC DNA]</scope>
    <source>
        <strain evidence="2">cv. Hass</strain>
    </source>
</reference>
<organism evidence="1 2">
    <name type="scientific">Persea americana</name>
    <name type="common">Avocado</name>
    <dbReference type="NCBI Taxonomy" id="3435"/>
    <lineage>
        <taxon>Eukaryota</taxon>
        <taxon>Viridiplantae</taxon>
        <taxon>Streptophyta</taxon>
        <taxon>Embryophyta</taxon>
        <taxon>Tracheophyta</taxon>
        <taxon>Spermatophyta</taxon>
        <taxon>Magnoliopsida</taxon>
        <taxon>Magnoliidae</taxon>
        <taxon>Laurales</taxon>
        <taxon>Lauraceae</taxon>
        <taxon>Persea</taxon>
    </lineage>
</organism>
<sequence length="512" mass="58910">MKVLKRHLVNRRQIQNHQRDQQGFQILSSIEALLLMNGYSCSWTRALRNSFCDGISSCKHRSLLDSNLWDGKYIFAKGKTPPQTRGPGNPWPQWPCIFSVDYGHQAAAANFGRDPRSYETIAGKLGLERDNPSNFKAEYDHCSTNVEAVFATGDCRRGQSLVVWAISEGRQAAAQVDWYLIELLKFELQQMLKEKKKRDLQRRERAMREKMAKSRRRESSISSCTSPRSVFLSPHSIFNWYEQDIWTEIAKFLDGKCLVKLGLVNRWFHRIVMDESVWKFACLRDLHVPPPDQVAFNWIQLYASAFDGSHSYSYHQPEKHIDWMRIGAFCLDSPVAMVTDRLSLPRKLPQEESTKEMIQKSGICMVKNVKKGIWIADLQLVRCPVCNLETCEGTMQTLDARHLELFLHEDYKNGTWEYEEIGSRPIKKQCIAASGGIFDVKYLHSPILSEVFNLKLWTGKQTDWQPKARITIHGVGINTNLQPNEGLHVKYHVMRSGADGEAVSMRISQQLI</sequence>
<evidence type="ECO:0000313" key="2">
    <source>
        <dbReference type="Proteomes" id="UP001234297"/>
    </source>
</evidence>
<keyword evidence="2" id="KW-1185">Reference proteome</keyword>
<dbReference type="Proteomes" id="UP001234297">
    <property type="component" value="Chromosome 1"/>
</dbReference>
<accession>A0ACC2MX58</accession>
<comment type="caution">
    <text evidence="1">The sequence shown here is derived from an EMBL/GenBank/DDBJ whole genome shotgun (WGS) entry which is preliminary data.</text>
</comment>
<evidence type="ECO:0000313" key="1">
    <source>
        <dbReference type="EMBL" id="KAJ8649517.1"/>
    </source>
</evidence>
<proteinExistence type="predicted"/>
<protein>
    <submittedName>
        <fullName evidence="1">Uncharacterized protein</fullName>
    </submittedName>
</protein>
<dbReference type="EMBL" id="CM056809">
    <property type="protein sequence ID" value="KAJ8649517.1"/>
    <property type="molecule type" value="Genomic_DNA"/>
</dbReference>
<name>A0ACC2MX58_PERAE</name>
<gene>
    <name evidence="1" type="ORF">MRB53_002540</name>
</gene>